<comment type="catalytic activity">
    <reaction evidence="1">
        <text>O-phospho-L-seryl-[protein] + H2O = L-seryl-[protein] + phosphate</text>
        <dbReference type="Rhea" id="RHEA:20629"/>
        <dbReference type="Rhea" id="RHEA-COMP:9863"/>
        <dbReference type="Rhea" id="RHEA-COMP:11604"/>
        <dbReference type="ChEBI" id="CHEBI:15377"/>
        <dbReference type="ChEBI" id="CHEBI:29999"/>
        <dbReference type="ChEBI" id="CHEBI:43474"/>
        <dbReference type="ChEBI" id="CHEBI:83421"/>
        <dbReference type="EC" id="3.1.3.16"/>
    </reaction>
</comment>
<dbReference type="InterPro" id="IPR036457">
    <property type="entry name" value="PPM-type-like_dom_sf"/>
</dbReference>
<keyword evidence="1" id="KW-0479">Metal-binding</keyword>
<comment type="catalytic activity">
    <reaction evidence="1">
        <text>O-phospho-L-threonyl-[protein] + H2O = L-threonyl-[protein] + phosphate</text>
        <dbReference type="Rhea" id="RHEA:47004"/>
        <dbReference type="Rhea" id="RHEA-COMP:11060"/>
        <dbReference type="Rhea" id="RHEA-COMP:11605"/>
        <dbReference type="ChEBI" id="CHEBI:15377"/>
        <dbReference type="ChEBI" id="CHEBI:30013"/>
        <dbReference type="ChEBI" id="CHEBI:43474"/>
        <dbReference type="ChEBI" id="CHEBI:61977"/>
        <dbReference type="EC" id="3.1.3.16"/>
    </reaction>
</comment>
<comment type="similarity">
    <text evidence="1">Belongs to the PP2C family.</text>
</comment>
<comment type="cofactor">
    <cofactor evidence="1">
        <name>Mg(2+)</name>
        <dbReference type="ChEBI" id="CHEBI:18420"/>
    </cofactor>
</comment>
<proteinExistence type="inferred from homology"/>
<dbReference type="SUPFAM" id="SSF81606">
    <property type="entry name" value="PP2C-like"/>
    <property type="match status" value="1"/>
</dbReference>
<dbReference type="EC" id="3.1.3.16" evidence="1"/>
<comment type="cofactor">
    <cofactor evidence="1">
        <name>Mn(2+)</name>
        <dbReference type="ChEBI" id="CHEBI:29035"/>
    </cofactor>
</comment>
<dbReference type="GO" id="GO:0046872">
    <property type="term" value="F:metal ion binding"/>
    <property type="evidence" value="ECO:0007669"/>
    <property type="project" value="UniProtKB-UniRule"/>
</dbReference>
<dbReference type="EMBL" id="CAUOFW020004169">
    <property type="protein sequence ID" value="CAK9164153.1"/>
    <property type="molecule type" value="Genomic_DNA"/>
</dbReference>
<keyword evidence="3" id="KW-1185">Reference proteome</keyword>
<evidence type="ECO:0000313" key="3">
    <source>
        <dbReference type="Proteomes" id="UP001642360"/>
    </source>
</evidence>
<sequence>MAITIFRPSISQSHRLLRSFPTTLESQKVNSTSIPKKRRLVCCAPSESNPVRSEVLFCVGTHLIPHPNKVDKGGEDAFFVSSYSGGVIAVADGVSGWAEQNVNPALFSQELISNASHLVGDEEVNYDPRILIRKAHAATSSTGSATV</sequence>
<dbReference type="PANTHER" id="PTHR12320:SF60">
    <property type="entry name" value="PROTEIN PHOSPHATASE 2C 26-RELATED"/>
    <property type="match status" value="1"/>
</dbReference>
<dbReference type="AlphaFoldDB" id="A0ABC8T4I8"/>
<organism evidence="2 3">
    <name type="scientific">Ilex paraguariensis</name>
    <name type="common">yerba mate</name>
    <dbReference type="NCBI Taxonomy" id="185542"/>
    <lineage>
        <taxon>Eukaryota</taxon>
        <taxon>Viridiplantae</taxon>
        <taxon>Streptophyta</taxon>
        <taxon>Embryophyta</taxon>
        <taxon>Tracheophyta</taxon>
        <taxon>Spermatophyta</taxon>
        <taxon>Magnoliopsida</taxon>
        <taxon>eudicotyledons</taxon>
        <taxon>Gunneridae</taxon>
        <taxon>Pentapetalae</taxon>
        <taxon>asterids</taxon>
        <taxon>campanulids</taxon>
        <taxon>Aquifoliales</taxon>
        <taxon>Aquifoliaceae</taxon>
        <taxon>Ilex</taxon>
    </lineage>
</organism>
<keyword evidence="1" id="KW-0460">Magnesium</keyword>
<keyword evidence="1" id="KW-0464">Manganese</keyword>
<dbReference type="Proteomes" id="UP001642360">
    <property type="component" value="Unassembled WGS sequence"/>
</dbReference>
<protein>
    <recommendedName>
        <fullName evidence="1">Protein phosphatase</fullName>
        <ecNumber evidence="1">3.1.3.16</ecNumber>
    </recommendedName>
</protein>
<comment type="caution">
    <text evidence="2">The sequence shown here is derived from an EMBL/GenBank/DDBJ whole genome shotgun (WGS) entry which is preliminary data.</text>
</comment>
<evidence type="ECO:0000256" key="1">
    <source>
        <dbReference type="RuleBase" id="RU366020"/>
    </source>
</evidence>
<keyword evidence="1" id="KW-0904">Protein phosphatase</keyword>
<dbReference type="GO" id="GO:0004722">
    <property type="term" value="F:protein serine/threonine phosphatase activity"/>
    <property type="evidence" value="ECO:0007669"/>
    <property type="project" value="UniProtKB-EC"/>
</dbReference>
<dbReference type="InterPro" id="IPR039123">
    <property type="entry name" value="PPTC7"/>
</dbReference>
<accession>A0ABC8T4I8</accession>
<reference evidence="2 3" key="1">
    <citation type="submission" date="2024-02" db="EMBL/GenBank/DDBJ databases">
        <authorList>
            <person name="Vignale AGUSTIN F."/>
            <person name="Sosa J E."/>
            <person name="Modenutti C."/>
        </authorList>
    </citation>
    <scope>NUCLEOTIDE SEQUENCE [LARGE SCALE GENOMIC DNA]</scope>
</reference>
<keyword evidence="1" id="KW-0378">Hydrolase</keyword>
<gene>
    <name evidence="2" type="ORF">ILEXP_LOCUS33249</name>
</gene>
<evidence type="ECO:0000313" key="2">
    <source>
        <dbReference type="EMBL" id="CAK9164153.1"/>
    </source>
</evidence>
<name>A0ABC8T4I8_9AQUA</name>
<dbReference type="PANTHER" id="PTHR12320">
    <property type="entry name" value="PROTEIN PHOSPHATASE 2C"/>
    <property type="match status" value="1"/>
</dbReference>